<dbReference type="NCBIfam" id="NF038214">
    <property type="entry name" value="IS21_help_AAA"/>
    <property type="match status" value="1"/>
</dbReference>
<dbReference type="PANTHER" id="PTHR30050">
    <property type="entry name" value="CHROMOSOMAL REPLICATION INITIATOR PROTEIN DNAA"/>
    <property type="match status" value="1"/>
</dbReference>
<feature type="domain" description="AAA+ ATPase" evidence="4">
    <location>
        <begin position="99"/>
        <end position="234"/>
    </location>
</feature>
<evidence type="ECO:0000313" key="5">
    <source>
        <dbReference type="EMBL" id="RCK72663.1"/>
    </source>
</evidence>
<sequence length="260" mass="29481">MNPMPQLAPALRQLRLSGVLDSLEVRTKQAINEQLSHMEFLAMLLQDEVARREQKKLAMRIRRGNIRPDKTLETFDFSFNPGLNRSQIQDLATCRFIEEHAPVVIVGPCGTGKSHIAQALANVAARNGYDVLFTNQTRLFGLLQEARATNTFERKLAWLAKIDLLIIDDLGIKPLRTPQDEDLHELIAERYERRSTIITSNLDLSEWPQAFPNKLLGAATMDRIRHGAYVLILEGSSYRAARTTIERKPRNQGKKEELAG</sequence>
<evidence type="ECO:0000256" key="3">
    <source>
        <dbReference type="ARBA" id="ARBA00022840"/>
    </source>
</evidence>
<comment type="caution">
    <text evidence="5">The sequence shown here is derived from an EMBL/GenBank/DDBJ whole genome shotgun (WGS) entry which is preliminary data.</text>
</comment>
<dbReference type="GO" id="GO:0005524">
    <property type="term" value="F:ATP binding"/>
    <property type="evidence" value="ECO:0007669"/>
    <property type="project" value="UniProtKB-KW"/>
</dbReference>
<evidence type="ECO:0000256" key="2">
    <source>
        <dbReference type="ARBA" id="ARBA00022741"/>
    </source>
</evidence>
<keyword evidence="2" id="KW-0547">Nucleotide-binding</keyword>
<dbReference type="Pfam" id="PF01695">
    <property type="entry name" value="IstB_IS21"/>
    <property type="match status" value="1"/>
</dbReference>
<evidence type="ECO:0000256" key="1">
    <source>
        <dbReference type="ARBA" id="ARBA00008059"/>
    </source>
</evidence>
<dbReference type="SMART" id="SM00382">
    <property type="entry name" value="AAA"/>
    <property type="match status" value="1"/>
</dbReference>
<evidence type="ECO:0000313" key="6">
    <source>
        <dbReference type="Proteomes" id="UP000252355"/>
    </source>
</evidence>
<dbReference type="PANTHER" id="PTHR30050:SF4">
    <property type="entry name" value="ATP-BINDING PROTEIN RV3427C IN INSERTION SEQUENCE-RELATED"/>
    <property type="match status" value="1"/>
</dbReference>
<evidence type="ECO:0000259" key="4">
    <source>
        <dbReference type="SMART" id="SM00382"/>
    </source>
</evidence>
<organism evidence="5 6">
    <name type="scientific">Candidatus Ozemobacter sibiricus</name>
    <dbReference type="NCBI Taxonomy" id="2268124"/>
    <lineage>
        <taxon>Bacteria</taxon>
        <taxon>Candidatus Ozemobacteria</taxon>
        <taxon>Candidatus Ozemobacterales</taxon>
        <taxon>Candidatus Ozemobacteraceae</taxon>
        <taxon>Candidatus Ozemobacter</taxon>
    </lineage>
</organism>
<name>A0A367Z3E4_9BACT</name>
<dbReference type="CDD" id="cd00009">
    <property type="entry name" value="AAA"/>
    <property type="match status" value="1"/>
</dbReference>
<dbReference type="InterPro" id="IPR003593">
    <property type="entry name" value="AAA+_ATPase"/>
</dbReference>
<dbReference type="InterPro" id="IPR027417">
    <property type="entry name" value="P-loop_NTPase"/>
</dbReference>
<dbReference type="PIRSF" id="PIRSF003073">
    <property type="entry name" value="DNAC_TnpB_IstB"/>
    <property type="match status" value="1"/>
</dbReference>
<dbReference type="Proteomes" id="UP000252355">
    <property type="component" value="Unassembled WGS sequence"/>
</dbReference>
<dbReference type="InterPro" id="IPR028350">
    <property type="entry name" value="DNAC/IstB-like"/>
</dbReference>
<keyword evidence="3" id="KW-0067">ATP-binding</keyword>
<dbReference type="Gene3D" id="3.40.50.300">
    <property type="entry name" value="P-loop containing nucleotide triphosphate hydrolases"/>
    <property type="match status" value="1"/>
</dbReference>
<protein>
    <submittedName>
        <fullName evidence="5">Mobile element protein</fullName>
    </submittedName>
</protein>
<dbReference type="AlphaFoldDB" id="A0A367Z3E4"/>
<comment type="similarity">
    <text evidence="1">Belongs to the IS21/IS1162 putative ATP-binding protein family.</text>
</comment>
<gene>
    <name evidence="5" type="ORF">OZSIB_3365</name>
</gene>
<dbReference type="InterPro" id="IPR047661">
    <property type="entry name" value="IstB"/>
</dbReference>
<dbReference type="GO" id="GO:0006260">
    <property type="term" value="P:DNA replication"/>
    <property type="evidence" value="ECO:0007669"/>
    <property type="project" value="TreeGrafter"/>
</dbReference>
<dbReference type="EMBL" id="QOQW01000057">
    <property type="protein sequence ID" value="RCK72663.1"/>
    <property type="molecule type" value="Genomic_DNA"/>
</dbReference>
<dbReference type="InterPro" id="IPR002611">
    <property type="entry name" value="IstB_ATP-bd"/>
</dbReference>
<proteinExistence type="inferred from homology"/>
<dbReference type="SUPFAM" id="SSF52540">
    <property type="entry name" value="P-loop containing nucleoside triphosphate hydrolases"/>
    <property type="match status" value="1"/>
</dbReference>
<reference evidence="5 6" key="1">
    <citation type="submission" date="2018-05" db="EMBL/GenBank/DDBJ databases">
        <title>A metagenomic window into the 2 km-deep terrestrial subsurface aquifer revealed taxonomically and functionally diverse microbial community comprising novel uncultured bacterial lineages.</title>
        <authorList>
            <person name="Kadnikov V.V."/>
            <person name="Mardanov A.V."/>
            <person name="Beletsky A.V."/>
            <person name="Banks D."/>
            <person name="Pimenov N.V."/>
            <person name="Frank Y.A."/>
            <person name="Karnachuk O.V."/>
            <person name="Ravin N.V."/>
        </authorList>
    </citation>
    <scope>NUCLEOTIDE SEQUENCE [LARGE SCALE GENOMIC DNA]</scope>
    <source>
        <strain evidence="5">BY5</strain>
    </source>
</reference>
<accession>A0A367Z3E4</accession>